<evidence type="ECO:0000313" key="2">
    <source>
        <dbReference type="Proteomes" id="UP001233172"/>
    </source>
</evidence>
<dbReference type="EMBL" id="JASAOG010000043">
    <property type="protein sequence ID" value="KAK0059276.1"/>
    <property type="molecule type" value="Genomic_DNA"/>
</dbReference>
<organism evidence="1 2">
    <name type="scientific">Biomphalaria pfeifferi</name>
    <name type="common">Bloodfluke planorb</name>
    <name type="synonym">Freshwater snail</name>
    <dbReference type="NCBI Taxonomy" id="112525"/>
    <lineage>
        <taxon>Eukaryota</taxon>
        <taxon>Metazoa</taxon>
        <taxon>Spiralia</taxon>
        <taxon>Lophotrochozoa</taxon>
        <taxon>Mollusca</taxon>
        <taxon>Gastropoda</taxon>
        <taxon>Heterobranchia</taxon>
        <taxon>Euthyneura</taxon>
        <taxon>Panpulmonata</taxon>
        <taxon>Hygrophila</taxon>
        <taxon>Lymnaeoidea</taxon>
        <taxon>Planorbidae</taxon>
        <taxon>Biomphalaria</taxon>
    </lineage>
</organism>
<sequence>MYQNRCQKCDQWLFCPCSVTSSLAKTDWYRVWRRVNILLNTRRSGDPHPVSRRLRVHLWQHRVSVMVRDPTWRLALSHLQVVDISCAPCQQPGSYSGYMCQLHAYLRLETLVSVGFTVLTSCRSCGTSSLCLCRDRRNDLSVTIPTRLRYWIRDTLTGTQCPLFSPGVSSNNYRKRCKYLLQNLVLIYGNTYLPDLIAHVQEHKIPQRNTSRLFDSSGHLYLSTYRESNTVGHSTGRPLKTCRTDDVTRNNVCPCLLHLLQLGRRHVQVERCRIEDGALETTKARALTLTRLSNQNQESVTASEQATDSRNRTLVLQVSC</sequence>
<name>A0AAD8BR55_BIOPF</name>
<evidence type="ECO:0000313" key="1">
    <source>
        <dbReference type="EMBL" id="KAK0059276.1"/>
    </source>
</evidence>
<dbReference type="AlphaFoldDB" id="A0AAD8BR55"/>
<comment type="caution">
    <text evidence="1">The sequence shown here is derived from an EMBL/GenBank/DDBJ whole genome shotgun (WGS) entry which is preliminary data.</text>
</comment>
<protein>
    <submittedName>
        <fullName evidence="1">Microtubule-actin cross-linking factor 1-like isoform X13</fullName>
    </submittedName>
</protein>
<gene>
    <name evidence="1" type="ORF">Bpfe_011352</name>
</gene>
<reference evidence="1" key="2">
    <citation type="submission" date="2023-04" db="EMBL/GenBank/DDBJ databases">
        <authorList>
            <person name="Bu L."/>
            <person name="Lu L."/>
            <person name="Laidemitt M.R."/>
            <person name="Zhang S.M."/>
            <person name="Mutuku M."/>
            <person name="Mkoji G."/>
            <person name="Steinauer M."/>
            <person name="Loker E.S."/>
        </authorList>
    </citation>
    <scope>NUCLEOTIDE SEQUENCE</scope>
    <source>
        <strain evidence="1">KasaAsao</strain>
        <tissue evidence="1">Whole Snail</tissue>
    </source>
</reference>
<reference evidence="1" key="1">
    <citation type="journal article" date="2023" name="PLoS Negl. Trop. Dis.">
        <title>A genome sequence for Biomphalaria pfeifferi, the major vector snail for the human-infecting parasite Schistosoma mansoni.</title>
        <authorList>
            <person name="Bu L."/>
            <person name="Lu L."/>
            <person name="Laidemitt M.R."/>
            <person name="Zhang S.M."/>
            <person name="Mutuku M."/>
            <person name="Mkoji G."/>
            <person name="Steinauer M."/>
            <person name="Loker E.S."/>
        </authorList>
    </citation>
    <scope>NUCLEOTIDE SEQUENCE</scope>
    <source>
        <strain evidence="1">KasaAsao</strain>
    </source>
</reference>
<keyword evidence="2" id="KW-1185">Reference proteome</keyword>
<accession>A0AAD8BR55</accession>
<proteinExistence type="predicted"/>
<dbReference type="Proteomes" id="UP001233172">
    <property type="component" value="Unassembled WGS sequence"/>
</dbReference>